<keyword evidence="1" id="KW-0472">Membrane</keyword>
<gene>
    <name evidence="2" type="ordered locus">Ta0271</name>
</gene>
<dbReference type="PaxDb" id="273075-Ta0271"/>
<feature type="transmembrane region" description="Helical" evidence="1">
    <location>
        <begin position="36"/>
        <end position="57"/>
    </location>
</feature>
<reference evidence="2 3" key="1">
    <citation type="journal article" date="2000" name="Nature">
        <title>The genome sequence of the thermoacidophilic scavenger Thermoplasma acidophilum.</title>
        <authorList>
            <person name="Ruepp A."/>
            <person name="Graml W."/>
            <person name="Santos-Martinez M.L."/>
            <person name="Koretke K.K."/>
            <person name="Volker C."/>
            <person name="Mewes H.W."/>
            <person name="Frishman D."/>
            <person name="Stocker S."/>
            <person name="Lupas A.N."/>
            <person name="Baumeister W."/>
        </authorList>
    </citation>
    <scope>NUCLEOTIDE SEQUENCE [LARGE SCALE GENOMIC DNA]</scope>
    <source>
        <strain evidence="3">ATCC 25905 / DSM 1728 / JCM 9062 / NBRC 15155 / AMRC-C165</strain>
    </source>
</reference>
<sequence length="113" mass="12608">MAKNHPILKLSSIPLTILVFLLILSLVFNIQGNKDAFDAMPLIIFIYGISVIFYGAWSSFGSKKYVAEVMKAGMPLKNEDIIYINKKQLLLTGIFIGIGSLCMLVGYILNFFI</sequence>
<dbReference type="STRING" id="273075.gene:9571488"/>
<feature type="transmembrane region" description="Helical" evidence="1">
    <location>
        <begin position="89"/>
        <end position="109"/>
    </location>
</feature>
<keyword evidence="3" id="KW-1185">Reference proteome</keyword>
<evidence type="ECO:0000313" key="3">
    <source>
        <dbReference type="Proteomes" id="UP000001024"/>
    </source>
</evidence>
<dbReference type="OrthoDB" id="384995at2157"/>
<feature type="transmembrane region" description="Helical" evidence="1">
    <location>
        <begin position="12"/>
        <end position="30"/>
    </location>
</feature>
<dbReference type="EnsemblBacteria" id="CAC11416">
    <property type="protein sequence ID" value="CAC11416"/>
    <property type="gene ID" value="CAC11416"/>
</dbReference>
<dbReference type="EMBL" id="AL445063">
    <property type="protein sequence ID" value="CAC11416.1"/>
    <property type="molecule type" value="Genomic_DNA"/>
</dbReference>
<dbReference type="HOGENOM" id="CLU_2127919_0_0_2"/>
<keyword evidence="1" id="KW-1133">Transmembrane helix</keyword>
<organism evidence="2 3">
    <name type="scientific">Thermoplasma acidophilum (strain ATCC 25905 / DSM 1728 / JCM 9062 / NBRC 15155 / AMRC-C165)</name>
    <dbReference type="NCBI Taxonomy" id="273075"/>
    <lineage>
        <taxon>Archaea</taxon>
        <taxon>Methanobacteriati</taxon>
        <taxon>Thermoplasmatota</taxon>
        <taxon>Thermoplasmata</taxon>
        <taxon>Thermoplasmatales</taxon>
        <taxon>Thermoplasmataceae</taxon>
        <taxon>Thermoplasma</taxon>
    </lineage>
</organism>
<name>Q9HLF7_THEAC</name>
<dbReference type="AlphaFoldDB" id="Q9HLF7"/>
<keyword evidence="1" id="KW-0812">Transmembrane</keyword>
<dbReference type="RefSeq" id="WP_010900700.1">
    <property type="nucleotide sequence ID" value="NC_002578.1"/>
</dbReference>
<dbReference type="KEGG" id="tac:Ta0271"/>
<dbReference type="Proteomes" id="UP000001024">
    <property type="component" value="Chromosome"/>
</dbReference>
<protein>
    <submittedName>
        <fullName evidence="2">Hypothetical membrane protein</fullName>
    </submittedName>
</protein>
<dbReference type="eggNOG" id="arCOG06961">
    <property type="taxonomic scope" value="Archaea"/>
</dbReference>
<accession>Q9HLF7</accession>
<dbReference type="InParanoid" id="Q9HLF7"/>
<evidence type="ECO:0000256" key="1">
    <source>
        <dbReference type="SAM" id="Phobius"/>
    </source>
</evidence>
<proteinExistence type="predicted"/>
<evidence type="ECO:0000313" key="2">
    <source>
        <dbReference type="EMBL" id="CAC11416.1"/>
    </source>
</evidence>